<keyword evidence="13" id="KW-0804">Transcription</keyword>
<keyword evidence="7" id="KW-0735">Signal-anchor</keyword>
<dbReference type="GO" id="GO:0000981">
    <property type="term" value="F:DNA-binding transcription factor activity, RNA polymerase II-specific"/>
    <property type="evidence" value="ECO:0007669"/>
    <property type="project" value="TreeGrafter"/>
</dbReference>
<feature type="domain" description="BZIP" evidence="19">
    <location>
        <begin position="223"/>
        <end position="286"/>
    </location>
</feature>
<proteinExistence type="inferred from homology"/>
<sequence length="465" mass="50936">MDEENQGVFFGQREEEEEEEGVEGPFVCSDPLYGGPETGMEEWAMNQHCGLNDSESEDVLHSIINPNEVYSSNQALESPSESDSGISEDPRSDSPPHNAANQSEVPSVVTATPTLYQVVYDISGLDGVKTEPGSSSVDVISIELDEWSSRMLIPQGCIMSELPSLPVCAAGRTSPQTANGPCSLGSLPLYPDLMLTEEEQRLLNQEGIALPNNLPLTKAEERILKKVRRKIRNKQSAQDSRRRKKDYIDGLESRVSACSVQNQELQKTVHQLEKHNMSLIAQLRRLQSLIKLTSTKAAQTGTCILIFIFSLALIIFPSYSPFSSEPAVSEEGYRPAGVISRNILTDTESFRMSDTADDVITDNKIPSLQELPPSNSDTGQSENTDPSSITFQKPISSEEDANNKKEEGLIQANVLQEVKLKNVSLSSEPVDSVDPESQPALDLMPVKGQGDRSLDSAKPVHADEM</sequence>
<dbReference type="Pfam" id="PF00170">
    <property type="entry name" value="bZIP_1"/>
    <property type="match status" value="1"/>
</dbReference>
<organism evidence="20 21">
    <name type="scientific">Acipenser oxyrinchus oxyrinchus</name>
    <dbReference type="NCBI Taxonomy" id="40147"/>
    <lineage>
        <taxon>Eukaryota</taxon>
        <taxon>Metazoa</taxon>
        <taxon>Chordata</taxon>
        <taxon>Craniata</taxon>
        <taxon>Vertebrata</taxon>
        <taxon>Euteleostomi</taxon>
        <taxon>Actinopterygii</taxon>
        <taxon>Chondrostei</taxon>
        <taxon>Acipenseriformes</taxon>
        <taxon>Acipenseridae</taxon>
        <taxon>Acipenser</taxon>
    </lineage>
</organism>
<keyword evidence="17" id="KW-0175">Coiled coil</keyword>
<evidence type="ECO:0000256" key="7">
    <source>
        <dbReference type="ARBA" id="ARBA00022968"/>
    </source>
</evidence>
<comment type="subunit">
    <text evidence="3">Binds DNA as a dimer.</text>
</comment>
<evidence type="ECO:0000256" key="9">
    <source>
        <dbReference type="ARBA" id="ARBA00023015"/>
    </source>
</evidence>
<keyword evidence="15" id="KW-0539">Nucleus</keyword>
<evidence type="ECO:0000256" key="13">
    <source>
        <dbReference type="ARBA" id="ARBA00023163"/>
    </source>
</evidence>
<evidence type="ECO:0000256" key="4">
    <source>
        <dbReference type="ARBA" id="ARBA00013878"/>
    </source>
</evidence>
<evidence type="ECO:0000256" key="6">
    <source>
        <dbReference type="ARBA" id="ARBA00022824"/>
    </source>
</evidence>
<evidence type="ECO:0000256" key="18">
    <source>
        <dbReference type="SAM" id="MobiDB-lite"/>
    </source>
</evidence>
<dbReference type="SUPFAM" id="SSF57959">
    <property type="entry name" value="Leucine zipper domain"/>
    <property type="match status" value="1"/>
</dbReference>
<feature type="region of interest" description="Disordered" evidence="18">
    <location>
        <begin position="361"/>
        <end position="408"/>
    </location>
</feature>
<dbReference type="InterPro" id="IPR046347">
    <property type="entry name" value="bZIP_sf"/>
</dbReference>
<comment type="caution">
    <text evidence="20">The sequence shown here is derived from an EMBL/GenBank/DDBJ whole genome shotgun (WGS) entry which is preliminary data.</text>
</comment>
<feature type="compositionally biased region" description="Polar residues" evidence="18">
    <location>
        <begin position="372"/>
        <end position="395"/>
    </location>
</feature>
<dbReference type="InterPro" id="IPR004827">
    <property type="entry name" value="bZIP"/>
</dbReference>
<dbReference type="EMBL" id="JAGXEW010000034">
    <property type="protein sequence ID" value="KAK1154792.1"/>
    <property type="molecule type" value="Genomic_DNA"/>
</dbReference>
<keyword evidence="21" id="KW-1185">Reference proteome</keyword>
<evidence type="ECO:0000259" key="19">
    <source>
        <dbReference type="PROSITE" id="PS50217"/>
    </source>
</evidence>
<dbReference type="Gene3D" id="1.20.5.170">
    <property type="match status" value="1"/>
</dbReference>
<evidence type="ECO:0000313" key="20">
    <source>
        <dbReference type="EMBL" id="KAK1154792.1"/>
    </source>
</evidence>
<dbReference type="PANTHER" id="PTHR45996">
    <property type="entry name" value="AGAP001464-PB"/>
    <property type="match status" value="1"/>
</dbReference>
<dbReference type="CDD" id="cd14689">
    <property type="entry name" value="bZIP_CREB3"/>
    <property type="match status" value="1"/>
</dbReference>
<comment type="function">
    <text evidence="16">Transcriptional activator. Binds the cAMP response element (CRE). Activates transcription through box-B element and CRE. Seems to function synergistically with atf6. Regulates FGF21 transcription.</text>
</comment>
<name>A0AAD8CRA1_ACIOX</name>
<keyword evidence="9" id="KW-0805">Transcription regulation</keyword>
<dbReference type="GO" id="GO:0000978">
    <property type="term" value="F:RNA polymerase II cis-regulatory region sequence-specific DNA binding"/>
    <property type="evidence" value="ECO:0007669"/>
    <property type="project" value="TreeGrafter"/>
</dbReference>
<feature type="region of interest" description="Disordered" evidence="18">
    <location>
        <begin position="1"/>
        <end position="40"/>
    </location>
</feature>
<evidence type="ECO:0000256" key="10">
    <source>
        <dbReference type="ARBA" id="ARBA00023125"/>
    </source>
</evidence>
<evidence type="ECO:0000256" key="15">
    <source>
        <dbReference type="ARBA" id="ARBA00023242"/>
    </source>
</evidence>
<evidence type="ECO:0000313" key="21">
    <source>
        <dbReference type="Proteomes" id="UP001230051"/>
    </source>
</evidence>
<keyword evidence="10" id="KW-0238">DNA-binding</keyword>
<evidence type="ECO:0000256" key="5">
    <source>
        <dbReference type="ARBA" id="ARBA00022692"/>
    </source>
</evidence>
<keyword evidence="5" id="KW-0812">Transmembrane</keyword>
<dbReference type="PROSITE" id="PS50217">
    <property type="entry name" value="BZIP"/>
    <property type="match status" value="1"/>
</dbReference>
<evidence type="ECO:0000256" key="11">
    <source>
        <dbReference type="ARBA" id="ARBA00023136"/>
    </source>
</evidence>
<feature type="region of interest" description="Disordered" evidence="18">
    <location>
        <begin position="69"/>
        <end position="108"/>
    </location>
</feature>
<feature type="compositionally biased region" description="Polar residues" evidence="18">
    <location>
        <begin position="69"/>
        <end position="85"/>
    </location>
</feature>
<evidence type="ECO:0000256" key="17">
    <source>
        <dbReference type="SAM" id="Coils"/>
    </source>
</evidence>
<keyword evidence="12" id="KW-0010">Activator</keyword>
<reference evidence="20" key="1">
    <citation type="submission" date="2022-02" db="EMBL/GenBank/DDBJ databases">
        <title>Atlantic sturgeon de novo genome assembly.</title>
        <authorList>
            <person name="Stock M."/>
            <person name="Klopp C."/>
            <person name="Guiguen Y."/>
            <person name="Cabau C."/>
            <person name="Parinello H."/>
            <person name="Santidrian Yebra-Pimentel E."/>
            <person name="Kuhl H."/>
            <person name="Dirks R.P."/>
            <person name="Guessner J."/>
            <person name="Wuertz S."/>
            <person name="Du K."/>
            <person name="Schartl M."/>
        </authorList>
    </citation>
    <scope>NUCLEOTIDE SEQUENCE</scope>
    <source>
        <strain evidence="20">STURGEONOMICS-FGT-2020</strain>
        <tissue evidence="20">Whole blood</tissue>
    </source>
</reference>
<dbReference type="SMART" id="SM00338">
    <property type="entry name" value="BRLZ"/>
    <property type="match status" value="1"/>
</dbReference>
<evidence type="ECO:0000256" key="14">
    <source>
        <dbReference type="ARBA" id="ARBA00023180"/>
    </source>
</evidence>
<keyword evidence="6" id="KW-0256">Endoplasmic reticulum</keyword>
<accession>A0AAD8CRA1</accession>
<keyword evidence="14" id="KW-0325">Glycoprotein</keyword>
<feature type="compositionally biased region" description="Basic and acidic residues" evidence="18">
    <location>
        <begin position="449"/>
        <end position="465"/>
    </location>
</feature>
<dbReference type="GO" id="GO:0005634">
    <property type="term" value="C:nucleus"/>
    <property type="evidence" value="ECO:0007669"/>
    <property type="project" value="TreeGrafter"/>
</dbReference>
<feature type="compositionally biased region" description="Low complexity" evidence="18">
    <location>
        <begin position="1"/>
        <end position="11"/>
    </location>
</feature>
<evidence type="ECO:0000256" key="16">
    <source>
        <dbReference type="ARBA" id="ARBA00057520"/>
    </source>
</evidence>
<evidence type="ECO:0000256" key="12">
    <source>
        <dbReference type="ARBA" id="ARBA00023159"/>
    </source>
</evidence>
<keyword evidence="11" id="KW-0472">Membrane</keyword>
<protein>
    <recommendedName>
        <fullName evidence="4">Cyclic AMP-responsive element-binding protein 3-like protein 4</fullName>
    </recommendedName>
</protein>
<evidence type="ECO:0000256" key="8">
    <source>
        <dbReference type="ARBA" id="ARBA00022989"/>
    </source>
</evidence>
<comment type="similarity">
    <text evidence="2">Belongs to the bZIP family. ATF subfamily.</text>
</comment>
<comment type="subcellular location">
    <subcellularLocation>
        <location evidence="1">Endoplasmic reticulum membrane</location>
        <topology evidence="1">Single-pass type II membrane protein</topology>
    </subcellularLocation>
</comment>
<evidence type="ECO:0000256" key="3">
    <source>
        <dbReference type="ARBA" id="ARBA00011195"/>
    </source>
</evidence>
<keyword evidence="8" id="KW-1133">Transmembrane helix</keyword>
<dbReference type="GO" id="GO:0005789">
    <property type="term" value="C:endoplasmic reticulum membrane"/>
    <property type="evidence" value="ECO:0007669"/>
    <property type="project" value="UniProtKB-SubCell"/>
</dbReference>
<dbReference type="FunFam" id="1.20.5.170:FF:000042">
    <property type="entry name" value="Cyclic AMP-responsive element-binding protein 3-like protein 3"/>
    <property type="match status" value="1"/>
</dbReference>
<gene>
    <name evidence="20" type="primary">creb3l4</name>
    <name evidence="20" type="ORF">AOXY_G28342</name>
</gene>
<evidence type="ECO:0000256" key="2">
    <source>
        <dbReference type="ARBA" id="ARBA00009050"/>
    </source>
</evidence>
<dbReference type="Proteomes" id="UP001230051">
    <property type="component" value="Unassembled WGS sequence"/>
</dbReference>
<feature type="coiled-coil region" evidence="17">
    <location>
        <begin position="262"/>
        <end position="289"/>
    </location>
</feature>
<feature type="region of interest" description="Disordered" evidence="18">
    <location>
        <begin position="424"/>
        <end position="465"/>
    </location>
</feature>
<dbReference type="AlphaFoldDB" id="A0AAD8CRA1"/>
<dbReference type="PANTHER" id="PTHR45996:SF2">
    <property type="entry name" value="CYCLIC AMP-RESPONSIVE ELEMENT-BINDING PROTEIN 3-LIKE PROTEIN 4"/>
    <property type="match status" value="1"/>
</dbReference>
<feature type="compositionally biased region" description="Polar residues" evidence="18">
    <location>
        <begin position="99"/>
        <end position="108"/>
    </location>
</feature>
<dbReference type="InterPro" id="IPR051381">
    <property type="entry name" value="CREB_ATF_subfamily"/>
</dbReference>
<evidence type="ECO:0000256" key="1">
    <source>
        <dbReference type="ARBA" id="ARBA00004648"/>
    </source>
</evidence>